<evidence type="ECO:0000313" key="4">
    <source>
        <dbReference type="Proteomes" id="UP000308267"/>
    </source>
</evidence>
<evidence type="ECO:0000256" key="1">
    <source>
        <dbReference type="ARBA" id="ARBA00022737"/>
    </source>
</evidence>
<dbReference type="PROSITE" id="PS51125">
    <property type="entry name" value="NHL"/>
    <property type="match status" value="2"/>
</dbReference>
<keyword evidence="4" id="KW-1185">Reference proteome</keyword>
<dbReference type="InterPro" id="IPR050952">
    <property type="entry name" value="TRIM-NHL_E3_ligases"/>
</dbReference>
<dbReference type="GO" id="GO:0043161">
    <property type="term" value="P:proteasome-mediated ubiquitin-dependent protein catabolic process"/>
    <property type="evidence" value="ECO:0007669"/>
    <property type="project" value="TreeGrafter"/>
</dbReference>
<dbReference type="Gene3D" id="2.120.10.30">
    <property type="entry name" value="TolB, C-terminal domain"/>
    <property type="match status" value="2"/>
</dbReference>
<dbReference type="PANTHER" id="PTHR24104">
    <property type="entry name" value="E3 UBIQUITIN-PROTEIN LIGASE NHLRC1-RELATED"/>
    <property type="match status" value="1"/>
</dbReference>
<dbReference type="OrthoDB" id="342730at2759"/>
<comment type="caution">
    <text evidence="3">The sequence shown here is derived from an EMBL/GenBank/DDBJ whole genome shotgun (WGS) entry which is preliminary data.</text>
</comment>
<dbReference type="GO" id="GO:0000209">
    <property type="term" value="P:protein polyubiquitination"/>
    <property type="evidence" value="ECO:0007669"/>
    <property type="project" value="TreeGrafter"/>
</dbReference>
<dbReference type="InterPro" id="IPR011042">
    <property type="entry name" value="6-blade_b-propeller_TolB-like"/>
</dbReference>
<feature type="repeat" description="NHL" evidence="2">
    <location>
        <begin position="749"/>
        <end position="789"/>
    </location>
</feature>
<dbReference type="GO" id="GO:0061630">
    <property type="term" value="F:ubiquitin protein ligase activity"/>
    <property type="evidence" value="ECO:0007669"/>
    <property type="project" value="TreeGrafter"/>
</dbReference>
<gene>
    <name evidence="3" type="ORF">CRM22_000021</name>
</gene>
<dbReference type="Proteomes" id="UP000308267">
    <property type="component" value="Unassembled WGS sequence"/>
</dbReference>
<keyword evidence="1" id="KW-0677">Repeat</keyword>
<reference evidence="3 4" key="1">
    <citation type="journal article" date="2019" name="BMC Genomics">
        <title>New insights from Opisthorchis felineus genome: update on genomics of the epidemiologically important liver flukes.</title>
        <authorList>
            <person name="Ershov N.I."/>
            <person name="Mordvinov V.A."/>
            <person name="Prokhortchouk E.B."/>
            <person name="Pakharukova M.Y."/>
            <person name="Gunbin K.V."/>
            <person name="Ustyantsev K."/>
            <person name="Genaev M.A."/>
            <person name="Blinov A.G."/>
            <person name="Mazur A."/>
            <person name="Boulygina E."/>
            <person name="Tsygankova S."/>
            <person name="Khrameeva E."/>
            <person name="Chekanov N."/>
            <person name="Fan G."/>
            <person name="Xiao A."/>
            <person name="Zhang H."/>
            <person name="Xu X."/>
            <person name="Yang H."/>
            <person name="Solovyev V."/>
            <person name="Lee S.M."/>
            <person name="Liu X."/>
            <person name="Afonnikov D.A."/>
            <person name="Skryabin K.G."/>
        </authorList>
    </citation>
    <scope>NUCLEOTIDE SEQUENCE [LARGE SCALE GENOMIC DNA]</scope>
    <source>
        <strain evidence="3">AK-0245</strain>
        <tissue evidence="3">Whole organism</tissue>
    </source>
</reference>
<organism evidence="3 4">
    <name type="scientific">Opisthorchis felineus</name>
    <dbReference type="NCBI Taxonomy" id="147828"/>
    <lineage>
        <taxon>Eukaryota</taxon>
        <taxon>Metazoa</taxon>
        <taxon>Spiralia</taxon>
        <taxon>Lophotrochozoa</taxon>
        <taxon>Platyhelminthes</taxon>
        <taxon>Trematoda</taxon>
        <taxon>Digenea</taxon>
        <taxon>Opisthorchiida</taxon>
        <taxon>Opisthorchiata</taxon>
        <taxon>Opisthorchiidae</taxon>
        <taxon>Opisthorchis</taxon>
    </lineage>
</organism>
<name>A0A4S2MH81_OPIFE</name>
<evidence type="ECO:0000313" key="3">
    <source>
        <dbReference type="EMBL" id="TGZ76092.1"/>
    </source>
</evidence>
<dbReference type="EMBL" id="SJOL01000002">
    <property type="protein sequence ID" value="TGZ76092.1"/>
    <property type="molecule type" value="Genomic_DNA"/>
</dbReference>
<accession>A0A4S2MH81</accession>
<proteinExistence type="predicted"/>
<evidence type="ECO:0000256" key="2">
    <source>
        <dbReference type="PROSITE-ProRule" id="PRU00504"/>
    </source>
</evidence>
<protein>
    <recommendedName>
        <fullName evidence="5">NHL repeat protein</fullName>
    </recommendedName>
</protein>
<dbReference type="SUPFAM" id="SSF101898">
    <property type="entry name" value="NHL repeat"/>
    <property type="match status" value="1"/>
</dbReference>
<dbReference type="STRING" id="147828.A0A4S2MH81"/>
<sequence length="1107" mass="125533">MDNVGQRRCYSAEDIFTLSDFVDYFSMPSSPNKYASHADSEEYEFKKELSAYKNNPRFHHQCLECVRNTLYRRFHYYTRIEQTKYVHMKRPDCEYSDSAYVSLWSYDSRQADLVDRDFHGDTKRLFREAASFQLFYGLLSLYYSQNFHCKPVTAHRVVMDELIGMLDPLGHVDFVCKTYANLDRQDSCISLTRSPNGDFAVWFSERLVLLRPNVENVNLPIMRLHNPRNSTPIRDAPDMAEVIGSFRIPRRISVVVPHPICPGYALSLFQMSFLTRPSLSFVVESHCDPLFVGMFAFAQLVGWNDSESVVFPTYYCSLQTVQFAGLLYPGPTTPVLAFTVDRESKIYLLAPWRPVTSHDCSNEPEIWSAKDNCPDSEYAVLCLLIDESSTETADLHSIPTVLWWAPLCENFSGHVTRVDMMPRPDQTNVYWRQPDEPKRIIRIHLDTSNQRPSSKVVTSYYKILNPLGADELISFRCIERDIADDLILAERSPDGGILIIMFRVPLRMCQSRDRSYPLYAFRIPTAQMAYSPETVTTSSYGDFIYAADAEGYGAMFRFDLREIQLLDIESVAVDFVPSEQHPRTDFEAAAYWEIVSALLANLAAFHQRQNIQTEFGKTTLPPLTEQVSPLPITRIAVQTASLRHHWQVLSRKVDQVDTPMELRQLYRKISDTIGSWLDVEQLGSRSPSSGTCGKLPFVKNVRTSVWNRRPENFPFNCSKLKLGRVQTEADYVKIFKGIPRISTIYAEHFGGFGASVHDFREPNGLAILPEGVIAVADGNAEMIKFFSQTGRFLHCWKITTSGSSTAYPNCIAVRPREANAPNLNVYTSTPLAQAYTQSKGSEYPGTSLFQDSFNYPQTESSGVENNETGLVVVLRKPSPSIQVYGLDGRKLREFAHDLLSPKCVTIDRDGRIIVVESHIMRVGLYTWTGVMQSRFQVDLDFPTAVAVDSNYRIYITDNLNHCVMLYNYLGENLGSIGICGLTNYPMGVAILPCGISSDVTPSQELVVIAHISLDGTNEFMFYYVFAFHPVDNHNRLNITVFRTSGELVYAMSGAVKHAQSYAIAVENRQRETSAKAKPTIKGSRLSVLLASKDCCVYRYVLPDVILK</sequence>
<evidence type="ECO:0008006" key="5">
    <source>
        <dbReference type="Google" id="ProtNLM"/>
    </source>
</evidence>
<feature type="repeat" description="NHL" evidence="2">
    <location>
        <begin position="928"/>
        <end position="969"/>
    </location>
</feature>
<dbReference type="PANTHER" id="PTHR24104:SF47">
    <property type="entry name" value="E3 UBIQUITIN-PROTEIN LIGASE NHLRC1"/>
    <property type="match status" value="1"/>
</dbReference>
<dbReference type="AlphaFoldDB" id="A0A4S2MH81"/>
<dbReference type="InterPro" id="IPR001258">
    <property type="entry name" value="NHL_repeat"/>
</dbReference>